<dbReference type="EMBL" id="SHAH01000114">
    <property type="protein sequence ID" value="RZO73933.1"/>
    <property type="molecule type" value="Genomic_DNA"/>
</dbReference>
<dbReference type="Pfam" id="PF00534">
    <property type="entry name" value="Glycos_transf_1"/>
    <property type="match status" value="1"/>
</dbReference>
<dbReference type="Proteomes" id="UP000320404">
    <property type="component" value="Unassembled WGS sequence"/>
</dbReference>
<dbReference type="InterPro" id="IPR028098">
    <property type="entry name" value="Glyco_trans_4-like_N"/>
</dbReference>
<dbReference type="SUPFAM" id="SSF53756">
    <property type="entry name" value="UDP-Glycosyltransferase/glycogen phosphorylase"/>
    <property type="match status" value="1"/>
</dbReference>
<dbReference type="Pfam" id="PF13439">
    <property type="entry name" value="Glyco_transf_4"/>
    <property type="match status" value="1"/>
</dbReference>
<name>A0A520RUJ3_9GAMM</name>
<evidence type="ECO:0000313" key="4">
    <source>
        <dbReference type="Proteomes" id="UP000320404"/>
    </source>
</evidence>
<comment type="caution">
    <text evidence="3">The sequence shown here is derived from an EMBL/GenBank/DDBJ whole genome shotgun (WGS) entry which is preliminary data.</text>
</comment>
<dbReference type="PANTHER" id="PTHR45947:SF3">
    <property type="entry name" value="SULFOQUINOVOSYL TRANSFERASE SQD2"/>
    <property type="match status" value="1"/>
</dbReference>
<evidence type="ECO:0000259" key="1">
    <source>
        <dbReference type="Pfam" id="PF00534"/>
    </source>
</evidence>
<organism evidence="3 4">
    <name type="scientific">OM182 bacterium</name>
    <dbReference type="NCBI Taxonomy" id="2510334"/>
    <lineage>
        <taxon>Bacteria</taxon>
        <taxon>Pseudomonadati</taxon>
        <taxon>Pseudomonadota</taxon>
        <taxon>Gammaproteobacteria</taxon>
        <taxon>OMG group</taxon>
        <taxon>OM182 clade</taxon>
    </lineage>
</organism>
<reference evidence="3 4" key="1">
    <citation type="submission" date="2019-02" db="EMBL/GenBank/DDBJ databases">
        <title>Prokaryotic population dynamics and viral predation in marine succession experiment using metagenomics: the confinement effect.</title>
        <authorList>
            <person name="Haro-Moreno J.M."/>
            <person name="Rodriguez-Valera F."/>
            <person name="Lopez-Perez M."/>
        </authorList>
    </citation>
    <scope>NUCLEOTIDE SEQUENCE [LARGE SCALE GENOMIC DNA]</scope>
    <source>
        <strain evidence="3">MED-G158</strain>
    </source>
</reference>
<evidence type="ECO:0000313" key="3">
    <source>
        <dbReference type="EMBL" id="RZO73933.1"/>
    </source>
</evidence>
<keyword evidence="3" id="KW-0808">Transferase</keyword>
<feature type="domain" description="Glycosyltransferase subfamily 4-like N-terminal" evidence="2">
    <location>
        <begin position="14"/>
        <end position="184"/>
    </location>
</feature>
<dbReference type="InterPro" id="IPR050194">
    <property type="entry name" value="Glycosyltransferase_grp1"/>
</dbReference>
<protein>
    <submittedName>
        <fullName evidence="3">Glycosyltransferase family 4 protein</fullName>
    </submittedName>
</protein>
<dbReference type="InterPro" id="IPR001296">
    <property type="entry name" value="Glyco_trans_1"/>
</dbReference>
<sequence>MRILMISDVYFPRINGVSTSIQTFKRELEIAGHEVYLIAPSYPEPMVDDDTILRIESRGVTLDPEDRMMKYRKLINQLPQLREKGFDLVHINTPFVAHYAGLTLARKLDIPCITTYHTLFEEYLYHYIPWIPKSVLRWAARSFSVSQCQALDGIITPSSIIASLLQQYGISNPIVTIPTGIDVSDFESGNGDKFRDSLGIEPHKKLLLNVSRVAYEKNIGRLLEVVQDLLKKSRDIHLVIAGEGPAKQSYIQQARDMGIADHVSFIGYLDRSTDLIDCYHSADLFVFSSKTETQGLVLLEAMAAGTPVVAIAEMGTKEVLQDGLGVKITDGTVSDFSAKIVEVLDQPDLHNTLSESAKLYAKDWDSSRLSARMAEYYVSITTQYPRELGSHA</sequence>
<accession>A0A520RUJ3</accession>
<dbReference type="Gene3D" id="3.40.50.2000">
    <property type="entry name" value="Glycogen Phosphorylase B"/>
    <property type="match status" value="2"/>
</dbReference>
<dbReference type="PANTHER" id="PTHR45947">
    <property type="entry name" value="SULFOQUINOVOSYL TRANSFERASE SQD2"/>
    <property type="match status" value="1"/>
</dbReference>
<gene>
    <name evidence="3" type="ORF">EVA69_06350</name>
</gene>
<dbReference type="GO" id="GO:0016757">
    <property type="term" value="F:glycosyltransferase activity"/>
    <property type="evidence" value="ECO:0007669"/>
    <property type="project" value="InterPro"/>
</dbReference>
<feature type="domain" description="Glycosyl transferase family 1" evidence="1">
    <location>
        <begin position="192"/>
        <end position="358"/>
    </location>
</feature>
<dbReference type="AlphaFoldDB" id="A0A520RUJ3"/>
<evidence type="ECO:0000259" key="2">
    <source>
        <dbReference type="Pfam" id="PF13439"/>
    </source>
</evidence>
<proteinExistence type="predicted"/>